<comment type="subcellular location">
    <subcellularLocation>
        <location evidence="1 7">Cell membrane</location>
        <topology evidence="1 7">Multi-pass membrane protein</topology>
    </subcellularLocation>
</comment>
<evidence type="ECO:0000256" key="3">
    <source>
        <dbReference type="ARBA" id="ARBA00022475"/>
    </source>
</evidence>
<dbReference type="SUPFAM" id="SSF161098">
    <property type="entry name" value="MetI-like"/>
    <property type="match status" value="1"/>
</dbReference>
<dbReference type="InterPro" id="IPR000515">
    <property type="entry name" value="MetI-like"/>
</dbReference>
<evidence type="ECO:0000256" key="2">
    <source>
        <dbReference type="ARBA" id="ARBA00022448"/>
    </source>
</evidence>
<dbReference type="RefSeq" id="WP_378131790.1">
    <property type="nucleotide sequence ID" value="NZ_JBHSMI010000015.1"/>
</dbReference>
<feature type="transmembrane region" description="Helical" evidence="7">
    <location>
        <begin position="109"/>
        <end position="128"/>
    </location>
</feature>
<evidence type="ECO:0000256" key="1">
    <source>
        <dbReference type="ARBA" id="ARBA00004651"/>
    </source>
</evidence>
<evidence type="ECO:0000256" key="5">
    <source>
        <dbReference type="ARBA" id="ARBA00022989"/>
    </source>
</evidence>
<reference evidence="10" key="1">
    <citation type="journal article" date="2019" name="Int. J. Syst. Evol. Microbiol.">
        <title>The Global Catalogue of Microorganisms (GCM) 10K type strain sequencing project: providing services to taxonomists for standard genome sequencing and annotation.</title>
        <authorList>
            <consortium name="The Broad Institute Genomics Platform"/>
            <consortium name="The Broad Institute Genome Sequencing Center for Infectious Disease"/>
            <person name="Wu L."/>
            <person name="Ma J."/>
        </authorList>
    </citation>
    <scope>NUCLEOTIDE SEQUENCE [LARGE SCALE GENOMIC DNA]</scope>
    <source>
        <strain evidence="10">CGMCC 1.18575</strain>
    </source>
</reference>
<comment type="similarity">
    <text evidence="7">Belongs to the binding-protein-dependent transport system permease family.</text>
</comment>
<feature type="transmembrane region" description="Helical" evidence="7">
    <location>
        <begin position="12"/>
        <end position="34"/>
    </location>
</feature>
<comment type="caution">
    <text evidence="9">The sequence shown here is derived from an EMBL/GenBank/DDBJ whole genome shotgun (WGS) entry which is preliminary data.</text>
</comment>
<dbReference type="Pfam" id="PF00528">
    <property type="entry name" value="BPD_transp_1"/>
    <property type="match status" value="1"/>
</dbReference>
<dbReference type="CDD" id="cd06261">
    <property type="entry name" value="TM_PBP2"/>
    <property type="match status" value="1"/>
</dbReference>
<feature type="transmembrane region" description="Helical" evidence="7">
    <location>
        <begin position="263"/>
        <end position="280"/>
    </location>
</feature>
<dbReference type="Gene3D" id="1.10.3720.10">
    <property type="entry name" value="MetI-like"/>
    <property type="match status" value="1"/>
</dbReference>
<dbReference type="PANTHER" id="PTHR43744">
    <property type="entry name" value="ABC TRANSPORTER PERMEASE PROTEIN MG189-RELATED-RELATED"/>
    <property type="match status" value="1"/>
</dbReference>
<keyword evidence="5 7" id="KW-1133">Transmembrane helix</keyword>
<keyword evidence="3" id="KW-1003">Cell membrane</keyword>
<dbReference type="Proteomes" id="UP001596113">
    <property type="component" value="Unassembled WGS sequence"/>
</dbReference>
<feature type="domain" description="ABC transmembrane type-1" evidence="8">
    <location>
        <begin position="73"/>
        <end position="280"/>
    </location>
</feature>
<dbReference type="InterPro" id="IPR035906">
    <property type="entry name" value="MetI-like_sf"/>
</dbReference>
<evidence type="ECO:0000259" key="8">
    <source>
        <dbReference type="PROSITE" id="PS50928"/>
    </source>
</evidence>
<dbReference type="PROSITE" id="PS50928">
    <property type="entry name" value="ABC_TM1"/>
    <property type="match status" value="1"/>
</dbReference>
<keyword evidence="6 7" id="KW-0472">Membrane</keyword>
<organism evidence="9 10">
    <name type="scientific">Cohnella soli</name>
    <dbReference type="NCBI Taxonomy" id="425005"/>
    <lineage>
        <taxon>Bacteria</taxon>
        <taxon>Bacillati</taxon>
        <taxon>Bacillota</taxon>
        <taxon>Bacilli</taxon>
        <taxon>Bacillales</taxon>
        <taxon>Paenibacillaceae</taxon>
        <taxon>Cohnella</taxon>
    </lineage>
</organism>
<dbReference type="EMBL" id="JBHSMI010000015">
    <property type="protein sequence ID" value="MFC5402916.1"/>
    <property type="molecule type" value="Genomic_DNA"/>
</dbReference>
<feature type="transmembrane region" description="Helical" evidence="7">
    <location>
        <begin position="181"/>
        <end position="203"/>
    </location>
</feature>
<proteinExistence type="inferred from homology"/>
<evidence type="ECO:0000313" key="9">
    <source>
        <dbReference type="EMBL" id="MFC5402916.1"/>
    </source>
</evidence>
<evidence type="ECO:0000256" key="7">
    <source>
        <dbReference type="RuleBase" id="RU363032"/>
    </source>
</evidence>
<evidence type="ECO:0000313" key="10">
    <source>
        <dbReference type="Proteomes" id="UP001596113"/>
    </source>
</evidence>
<accession>A0ABW0HRV7</accession>
<feature type="transmembrane region" description="Helical" evidence="7">
    <location>
        <begin position="80"/>
        <end position="97"/>
    </location>
</feature>
<evidence type="ECO:0000256" key="6">
    <source>
        <dbReference type="ARBA" id="ARBA00023136"/>
    </source>
</evidence>
<gene>
    <name evidence="9" type="ORF">ACFPOF_09190</name>
</gene>
<evidence type="ECO:0000256" key="4">
    <source>
        <dbReference type="ARBA" id="ARBA00022692"/>
    </source>
</evidence>
<keyword evidence="10" id="KW-1185">Reference proteome</keyword>
<keyword evidence="2 7" id="KW-0813">Transport</keyword>
<keyword evidence="4 7" id="KW-0812">Transmembrane</keyword>
<feature type="transmembrane region" description="Helical" evidence="7">
    <location>
        <begin position="140"/>
        <end position="160"/>
    </location>
</feature>
<sequence>MRRERLLDISFHTLNTAFFALFALCCIYPFYYILINSVSDPIQMAKGIYLWPKGFSTTVYREMLSQRTISVSFGISSSRAVLGTVLTVFSCALFSYLITKKEMPFRKTIYRFVVVTLYLNAGLIPWYLTMKALGLKNNFLLYILPSLIVGFFVILMKTFIEQIPAALEEAAVVEGAGYWTVFAKIIFPVSLPIVATITVFNAVNQWNSWMDNLFLVNDPSLQTLQLTLLNFLKQSEALAQETTRQMLGNQTTQQVISPQNVKMAITTIVTAPILLIYPFMQRYFVKGIMLGAVKG</sequence>
<protein>
    <submittedName>
        <fullName evidence="9">Carbohydrate ABC transporter permease</fullName>
    </submittedName>
</protein>
<name>A0ABW0HRV7_9BACL</name>
<dbReference type="PANTHER" id="PTHR43744:SF9">
    <property type="entry name" value="POLYGALACTURONAN_RHAMNOGALACTURONAN TRANSPORT SYSTEM PERMEASE PROTEIN YTCP"/>
    <property type="match status" value="1"/>
</dbReference>